<geneLocation type="plasmid" evidence="11 12">
    <name>PPGU16_p1</name>
</geneLocation>
<comment type="subcellular location">
    <subcellularLocation>
        <location evidence="1">Cell membrane</location>
        <topology evidence="1">Multi-pass membrane protein</topology>
    </subcellularLocation>
</comment>
<evidence type="ECO:0000256" key="10">
    <source>
        <dbReference type="SAM" id="Phobius"/>
    </source>
</evidence>
<feature type="region of interest" description="Disordered" evidence="9">
    <location>
        <begin position="418"/>
        <end position="439"/>
    </location>
</feature>
<keyword evidence="4 10" id="KW-0812">Transmembrane</keyword>
<dbReference type="PANTHER" id="PTHR42865">
    <property type="entry name" value="PROTON/GLUTAMATE-ASPARTATE SYMPORTER"/>
    <property type="match status" value="1"/>
</dbReference>
<dbReference type="GO" id="GO:0015141">
    <property type="term" value="F:succinate transmembrane transporter activity"/>
    <property type="evidence" value="ECO:0007669"/>
    <property type="project" value="TreeGrafter"/>
</dbReference>
<dbReference type="Pfam" id="PF00375">
    <property type="entry name" value="SDF"/>
    <property type="match status" value="1"/>
</dbReference>
<keyword evidence="6 10" id="KW-1133">Transmembrane helix</keyword>
<keyword evidence="11" id="KW-0614">Plasmid</keyword>
<comment type="function">
    <text evidence="8">Responsible for the transport of dicarboxylates such as succinate, fumarate, and malate from the periplasm across the membrane.</text>
</comment>
<dbReference type="GO" id="GO:0070778">
    <property type="term" value="P:L-aspartate transmembrane transport"/>
    <property type="evidence" value="ECO:0007669"/>
    <property type="project" value="TreeGrafter"/>
</dbReference>
<gene>
    <name evidence="11" type="primary">dctA_3</name>
    <name evidence="11" type="ORF">PPGU16_60540</name>
</gene>
<dbReference type="AlphaFoldDB" id="A0A7I8BW15"/>
<evidence type="ECO:0000256" key="7">
    <source>
        <dbReference type="ARBA" id="ARBA00023136"/>
    </source>
</evidence>
<evidence type="ECO:0000256" key="3">
    <source>
        <dbReference type="ARBA" id="ARBA00022475"/>
    </source>
</evidence>
<dbReference type="InterPro" id="IPR018107">
    <property type="entry name" value="Na-dicarboxylate_symporter_CS"/>
</dbReference>
<sequence length="439" mass="46154">MRQLKKLHVQVLIALILAVVVGIFAPATAVKMKPLGDAFIGLLRMLLAPIVFCTVVHGLSHAQDMRRLGRLGAKTLIYFEVVSTVGLFVGLLLVNVFEPGVGLHATHIASTAKVAQFAESAAHMTVTDFLLGLVPTTLVGAFAAGNILQVLLIAILAGIALNIAVGRESILLRGIGEGQRVLFTILGFIMRLAPLGAFGAMASAVGSYGGATILYLMKLVVLYWAGSVAFIVIVLGGILASCGVSIFSVLRMIREELLLVFGTASGEVAFPRLVQKLQQAGCDEMVVGFVLPAGYSFNLDGTGIYMAMSVGFIAQATDTPFSLAQQIALLGVLMLTSKGGTTVAGGAFIKLAATMESVRALPLNGLGLLFGIDRLMATCTALTNMIGNTVAVLAIAKWEGAFDADRFRAYVKTQNDMKEIDAPREPSSAPLVARQSSSK</sequence>
<evidence type="ECO:0000256" key="5">
    <source>
        <dbReference type="ARBA" id="ARBA00022847"/>
    </source>
</evidence>
<evidence type="ECO:0000256" key="2">
    <source>
        <dbReference type="ARBA" id="ARBA00022448"/>
    </source>
</evidence>
<feature type="transmembrane region" description="Helical" evidence="10">
    <location>
        <begin position="138"/>
        <end position="161"/>
    </location>
</feature>
<protein>
    <submittedName>
        <fullName evidence="11">C4-dicarboxylate transport protein</fullName>
    </submittedName>
</protein>
<evidence type="ECO:0000256" key="6">
    <source>
        <dbReference type="ARBA" id="ARBA00022989"/>
    </source>
</evidence>
<dbReference type="RefSeq" id="WP_180726473.1">
    <property type="nucleotide sequence ID" value="NZ_AP023176.1"/>
</dbReference>
<dbReference type="KEGG" id="plad:PPGU16_60540"/>
<dbReference type="PANTHER" id="PTHR42865:SF1">
    <property type="entry name" value="AEROBIC C4-DICARBOXYLATE TRANSPORT PROTEIN"/>
    <property type="match status" value="1"/>
</dbReference>
<dbReference type="Gene3D" id="1.10.3860.10">
    <property type="entry name" value="Sodium:dicarboxylate symporter"/>
    <property type="match status" value="1"/>
</dbReference>
<dbReference type="GO" id="GO:0015138">
    <property type="term" value="F:fumarate transmembrane transporter activity"/>
    <property type="evidence" value="ECO:0007669"/>
    <property type="project" value="TreeGrafter"/>
</dbReference>
<evidence type="ECO:0000256" key="4">
    <source>
        <dbReference type="ARBA" id="ARBA00022692"/>
    </source>
</evidence>
<dbReference type="Proteomes" id="UP000510888">
    <property type="component" value="Plasmid PPGU16_p1"/>
</dbReference>
<reference evidence="11 12" key="1">
    <citation type="journal article" date="2020" name="Genes (Basel)">
        <title>Genomic Comparison of Insect Gut Symbionts from Divergent Burkholderia Subclades.</title>
        <authorList>
            <person name="Takeshita K."/>
            <person name="Kikuchi Y."/>
        </authorList>
    </citation>
    <scope>NUCLEOTIDE SEQUENCE [LARGE SCALE GENOMIC DNA]</scope>
    <source>
        <strain evidence="11 12">PGU16</strain>
        <plasmid evidence="11 12">PPGU16_p1</plasmid>
    </source>
</reference>
<feature type="transmembrane region" description="Helical" evidence="10">
    <location>
        <begin position="71"/>
        <end position="94"/>
    </location>
</feature>
<proteinExistence type="predicted"/>
<keyword evidence="3" id="KW-1003">Cell membrane</keyword>
<dbReference type="InterPro" id="IPR036458">
    <property type="entry name" value="Na:dicarbo_symporter_sf"/>
</dbReference>
<dbReference type="PROSITE" id="PS00713">
    <property type="entry name" value="NA_DICARBOXYL_SYMP_1"/>
    <property type="match status" value="1"/>
</dbReference>
<feature type="transmembrane region" description="Helical" evidence="10">
    <location>
        <begin position="39"/>
        <end position="59"/>
    </location>
</feature>
<keyword evidence="2" id="KW-0813">Transport</keyword>
<dbReference type="InterPro" id="IPR001991">
    <property type="entry name" value="Na-dicarboxylate_symporter"/>
</dbReference>
<evidence type="ECO:0000256" key="8">
    <source>
        <dbReference type="ARBA" id="ARBA00053346"/>
    </source>
</evidence>
<keyword evidence="12" id="KW-1185">Reference proteome</keyword>
<evidence type="ECO:0000256" key="1">
    <source>
        <dbReference type="ARBA" id="ARBA00004651"/>
    </source>
</evidence>
<feature type="transmembrane region" description="Helical" evidence="10">
    <location>
        <begin position="222"/>
        <end position="250"/>
    </location>
</feature>
<dbReference type="PRINTS" id="PR00173">
    <property type="entry name" value="EDTRNSPORT"/>
</dbReference>
<name>A0A7I8BW15_9BURK</name>
<dbReference type="SUPFAM" id="SSF118215">
    <property type="entry name" value="Proton glutamate symport protein"/>
    <property type="match status" value="1"/>
</dbReference>
<keyword evidence="5" id="KW-0769">Symport</keyword>
<dbReference type="FunFam" id="1.10.3860.10:FF:000001">
    <property type="entry name" value="C4-dicarboxylate transport protein"/>
    <property type="match status" value="1"/>
</dbReference>
<evidence type="ECO:0000313" key="11">
    <source>
        <dbReference type="EMBL" id="BCF92987.1"/>
    </source>
</evidence>
<feature type="transmembrane region" description="Helical" evidence="10">
    <location>
        <begin position="181"/>
        <end position="202"/>
    </location>
</feature>
<keyword evidence="7 10" id="KW-0472">Membrane</keyword>
<evidence type="ECO:0000313" key="12">
    <source>
        <dbReference type="Proteomes" id="UP000510888"/>
    </source>
</evidence>
<dbReference type="GO" id="GO:0005886">
    <property type="term" value="C:plasma membrane"/>
    <property type="evidence" value="ECO:0007669"/>
    <property type="project" value="UniProtKB-SubCell"/>
</dbReference>
<organism evidence="11 12">
    <name type="scientific">Paraburkholderia largidicola</name>
    <dbReference type="NCBI Taxonomy" id="3014751"/>
    <lineage>
        <taxon>Bacteria</taxon>
        <taxon>Pseudomonadati</taxon>
        <taxon>Pseudomonadota</taxon>
        <taxon>Betaproteobacteria</taxon>
        <taxon>Burkholderiales</taxon>
        <taxon>Burkholderiaceae</taxon>
        <taxon>Paraburkholderia</taxon>
    </lineage>
</organism>
<dbReference type="GO" id="GO:0015366">
    <property type="term" value="F:malate:proton symporter activity"/>
    <property type="evidence" value="ECO:0007669"/>
    <property type="project" value="TreeGrafter"/>
</dbReference>
<accession>A0A7I8BW15</accession>
<evidence type="ECO:0000256" key="9">
    <source>
        <dbReference type="SAM" id="MobiDB-lite"/>
    </source>
</evidence>
<dbReference type="EMBL" id="AP023176">
    <property type="protein sequence ID" value="BCF92987.1"/>
    <property type="molecule type" value="Genomic_DNA"/>
</dbReference>